<proteinExistence type="predicted"/>
<feature type="region of interest" description="Disordered" evidence="1">
    <location>
        <begin position="75"/>
        <end position="103"/>
    </location>
</feature>
<evidence type="ECO:0000256" key="1">
    <source>
        <dbReference type="SAM" id="MobiDB-lite"/>
    </source>
</evidence>
<dbReference type="AlphaFoldDB" id="A0A812ST62"/>
<name>A0A812ST62_9DINO</name>
<dbReference type="EMBL" id="CAJNDS010002469">
    <property type="protein sequence ID" value="CAE7489171.1"/>
    <property type="molecule type" value="Genomic_DNA"/>
</dbReference>
<keyword evidence="3" id="KW-1185">Reference proteome</keyword>
<comment type="caution">
    <text evidence="2">The sequence shown here is derived from an EMBL/GenBank/DDBJ whole genome shotgun (WGS) entry which is preliminary data.</text>
</comment>
<accession>A0A812ST62</accession>
<feature type="compositionally biased region" description="Acidic residues" evidence="1">
    <location>
        <begin position="84"/>
        <end position="101"/>
    </location>
</feature>
<evidence type="ECO:0000313" key="2">
    <source>
        <dbReference type="EMBL" id="CAE7489171.1"/>
    </source>
</evidence>
<gene>
    <name evidence="2" type="ORF">SNAT2548_LOCUS27430</name>
</gene>
<protein>
    <submittedName>
        <fullName evidence="2">Uncharacterized protein</fullName>
    </submittedName>
</protein>
<dbReference type="Proteomes" id="UP000604046">
    <property type="component" value="Unassembled WGS sequence"/>
</dbReference>
<dbReference type="OrthoDB" id="421165at2759"/>
<organism evidence="2 3">
    <name type="scientific">Symbiodinium natans</name>
    <dbReference type="NCBI Taxonomy" id="878477"/>
    <lineage>
        <taxon>Eukaryota</taxon>
        <taxon>Sar</taxon>
        <taxon>Alveolata</taxon>
        <taxon>Dinophyceae</taxon>
        <taxon>Suessiales</taxon>
        <taxon>Symbiodiniaceae</taxon>
        <taxon>Symbiodinium</taxon>
    </lineage>
</organism>
<sequence length="182" mass="19598">MRHCAGAAAVEGAQSIPVTSIPATEKARRLEKALTGDAASWTMGDSQANWAVDDVLLDLGKKATDPSELIVAADSSTVENISLEGEEDESKEDEGNEEDFDAVPLPGMAFHVTRLPEEATASELRKMCQELELKVIRLRLSGNSAEVLVGPLQEPERSRRMHLLSCLLESAGCCVTVCANEF</sequence>
<evidence type="ECO:0000313" key="3">
    <source>
        <dbReference type="Proteomes" id="UP000604046"/>
    </source>
</evidence>
<reference evidence="2" key="1">
    <citation type="submission" date="2021-02" db="EMBL/GenBank/DDBJ databases">
        <authorList>
            <person name="Dougan E. K."/>
            <person name="Rhodes N."/>
            <person name="Thang M."/>
            <person name="Chan C."/>
        </authorList>
    </citation>
    <scope>NUCLEOTIDE SEQUENCE</scope>
</reference>